<dbReference type="PANTHER" id="PTHR43739:SF5">
    <property type="entry name" value="EXO-ALPHA-SIALIDASE"/>
    <property type="match status" value="1"/>
</dbReference>
<keyword evidence="3" id="KW-0732">Signal</keyword>
<keyword evidence="2" id="KW-0472">Membrane</keyword>
<dbReference type="Pfam" id="PF15902">
    <property type="entry name" value="Sortilin-Vps10"/>
    <property type="match status" value="1"/>
</dbReference>
<dbReference type="InterPro" id="IPR052025">
    <property type="entry name" value="Xyloglucanase_GH74"/>
</dbReference>
<feature type="signal peptide" evidence="3">
    <location>
        <begin position="1"/>
        <end position="27"/>
    </location>
</feature>
<evidence type="ECO:0000259" key="4">
    <source>
        <dbReference type="Pfam" id="PF15902"/>
    </source>
</evidence>
<dbReference type="SUPFAM" id="SSF110296">
    <property type="entry name" value="Oligoxyloglucan reducing end-specific cellobiohydrolase"/>
    <property type="match status" value="2"/>
</dbReference>
<keyword evidence="2" id="KW-1133">Transmembrane helix</keyword>
<dbReference type="GO" id="GO:0016787">
    <property type="term" value="F:hydrolase activity"/>
    <property type="evidence" value="ECO:0007669"/>
    <property type="project" value="UniProtKB-KW"/>
</dbReference>
<feature type="domain" description="Sortilin N-terminal" evidence="4">
    <location>
        <begin position="473"/>
        <end position="585"/>
    </location>
</feature>
<dbReference type="InterPro" id="IPR058667">
    <property type="entry name" value="DUF6242_C"/>
</dbReference>
<dbReference type="RefSeq" id="WP_215617860.1">
    <property type="nucleotide sequence ID" value="NZ_JADOER010000004.1"/>
</dbReference>
<dbReference type="Pfam" id="PF25852">
    <property type="entry name" value="DUF6242_C"/>
    <property type="match status" value="1"/>
</dbReference>
<feature type="transmembrane region" description="Helical" evidence="2">
    <location>
        <begin position="716"/>
        <end position="738"/>
    </location>
</feature>
<reference evidence="6 7" key="1">
    <citation type="journal article" date="2021" name="Mar. Drugs">
        <title>Genome Reduction and Secondary Metabolism of the Marine Sponge-Associated Cyanobacterium Leptothoe.</title>
        <authorList>
            <person name="Konstantinou D."/>
            <person name="Popin R.V."/>
            <person name="Fewer D.P."/>
            <person name="Sivonen K."/>
            <person name="Gkelis S."/>
        </authorList>
    </citation>
    <scope>NUCLEOTIDE SEQUENCE [LARGE SCALE GENOMIC DNA]</scope>
    <source>
        <strain evidence="6 7">TAU-MAC 1615</strain>
    </source>
</reference>
<keyword evidence="1" id="KW-0677">Repeat</keyword>
<evidence type="ECO:0000256" key="3">
    <source>
        <dbReference type="SAM" id="SignalP"/>
    </source>
</evidence>
<keyword evidence="2" id="KW-0812">Transmembrane</keyword>
<dbReference type="PROSITE" id="PS51257">
    <property type="entry name" value="PROKAR_LIPOPROTEIN"/>
    <property type="match status" value="1"/>
</dbReference>
<keyword evidence="6" id="KW-0378">Hydrolase</keyword>
<evidence type="ECO:0000256" key="2">
    <source>
        <dbReference type="SAM" id="Phobius"/>
    </source>
</evidence>
<feature type="domain" description="DUF6242" evidence="5">
    <location>
        <begin position="136"/>
        <end position="340"/>
    </location>
</feature>
<protein>
    <submittedName>
        <fullName evidence="6">Glycosyl hydrolase</fullName>
    </submittedName>
</protein>
<evidence type="ECO:0000313" key="7">
    <source>
        <dbReference type="Proteomes" id="UP001196661"/>
    </source>
</evidence>
<dbReference type="PANTHER" id="PTHR43739">
    <property type="entry name" value="XYLOGLUCANASE (EUROFUNG)"/>
    <property type="match status" value="1"/>
</dbReference>
<dbReference type="Proteomes" id="UP001196661">
    <property type="component" value="Unassembled WGS sequence"/>
</dbReference>
<dbReference type="InterPro" id="IPR036278">
    <property type="entry name" value="Sialidase_sf"/>
</dbReference>
<evidence type="ECO:0000313" key="6">
    <source>
        <dbReference type="EMBL" id="MBT9312011.1"/>
    </source>
</evidence>
<proteinExistence type="predicted"/>
<evidence type="ECO:0000259" key="5">
    <source>
        <dbReference type="Pfam" id="PF25852"/>
    </source>
</evidence>
<dbReference type="InterPro" id="IPR015943">
    <property type="entry name" value="WD40/YVTN_repeat-like_dom_sf"/>
</dbReference>
<accession>A0ABS5Y2I8</accession>
<sequence length="769" mass="83714">MDYKKHFFLGVVTALLVGCFSLGQAQAHDPHDVVQQVELSPSYQQDQTMYLLVRGNFLKSRDGGTTWQRQVQGLDHRGPMTAFAIGATEPQHLYLTTEGDGVYESENGGEGWQRINQGLPELALDRVAVSTTDADQVFVTGHDGNVYRRDGDSWTLALATEQPVGAIATAATHIIVGDQQGQLYQSKDGGKTWSTLGSTDSAITSISLAPDPNTFWVGTEGQGVLTTTDGGQTLTALNQGLPETNIQDLVSANTPGSRDFTLYGSTANEGVFYFSGDSWQPVDRGLTKTPQADKMGYAHFTDLAISPSFNQDGTVLASGFNGLFKTTNQGDDWTQLDTLPGDIPMALALSPDYATDNTLVAVTYVGEAYMSANGGDSWTPMAQGLELPFFTDQFEPIERNDDPRRFQSLAFSPNYGQDKTLFATILNNGVLRYTQNKGWKLQRFEGWERALAIAPSPNYGQDKTVFVGTQAGRVYRSDNGGKSFKKMSELGRHVGNESPFMVVSPNYGQDKTVFMTGAEGVYKTTDGGRSWTAMMAPDQFQSRLKLKLAISPNYGADQTLWLGSDDGLFETRDGGDTWNLVASTIYGDHPYIEAVAVSPSYGDDQTLFVSARGTGLVKSTDGGRTFTPLGDATVPLAIVNNFEYGAMPLVLSPNYGQDQTLFGFGAVTGEIFKSIDGGERWTTTRLPDAKIFADHSNYQYSTLNQAQFFVHIYQKALLKMGLACIAGLICYGFLSTITQFIQKTTWLRRPMRMGAATVVTGLAIAVLFV</sequence>
<keyword evidence="7" id="KW-1185">Reference proteome</keyword>
<dbReference type="SUPFAM" id="SSF50939">
    <property type="entry name" value="Sialidases"/>
    <property type="match status" value="1"/>
</dbReference>
<organism evidence="6 7">
    <name type="scientific">Leptothoe kymatousa TAU-MAC 1615</name>
    <dbReference type="NCBI Taxonomy" id="2364775"/>
    <lineage>
        <taxon>Bacteria</taxon>
        <taxon>Bacillati</taxon>
        <taxon>Cyanobacteriota</taxon>
        <taxon>Cyanophyceae</taxon>
        <taxon>Nodosilineales</taxon>
        <taxon>Cymatolegaceae</taxon>
        <taxon>Leptothoe</taxon>
        <taxon>Leptothoe kymatousa</taxon>
    </lineage>
</organism>
<name>A0ABS5Y2I8_9CYAN</name>
<evidence type="ECO:0000256" key="1">
    <source>
        <dbReference type="ARBA" id="ARBA00022737"/>
    </source>
</evidence>
<dbReference type="Gene3D" id="2.130.10.10">
    <property type="entry name" value="YVTN repeat-like/Quinoprotein amine dehydrogenase"/>
    <property type="match status" value="4"/>
</dbReference>
<feature type="transmembrane region" description="Helical" evidence="2">
    <location>
        <begin position="750"/>
        <end position="768"/>
    </location>
</feature>
<dbReference type="EMBL" id="JADOER010000004">
    <property type="protein sequence ID" value="MBT9312011.1"/>
    <property type="molecule type" value="Genomic_DNA"/>
</dbReference>
<gene>
    <name evidence="6" type="ORF">IXB28_07315</name>
</gene>
<feature type="chain" id="PRO_5045718133" evidence="3">
    <location>
        <begin position="28"/>
        <end position="769"/>
    </location>
</feature>
<dbReference type="InterPro" id="IPR031778">
    <property type="entry name" value="Sortilin_N"/>
</dbReference>
<comment type="caution">
    <text evidence="6">The sequence shown here is derived from an EMBL/GenBank/DDBJ whole genome shotgun (WGS) entry which is preliminary data.</text>
</comment>